<sequence length="182" mass="19664">MTNDGRRPDASDEAGERLRILSSAHLATGPHAELSELEFGLIIAHNAFSRWIVRCMAAAGAADLAVTDVLVLHHVHHRKRGKKLADICFTLNYEDTHVINYSLKKLAGMGLVRGEKSGKEVLYATTGEGAALIDRFRAVRGRCLLASVEGELADGASLSDVARRLRMLSGLYDQAARAASSL</sequence>
<dbReference type="RefSeq" id="WP_087837464.1">
    <property type="nucleotide sequence ID" value="NZ_BAAAEN010000013.1"/>
</dbReference>
<dbReference type="Proteomes" id="UP001501706">
    <property type="component" value="Unassembled WGS sequence"/>
</dbReference>
<protein>
    <submittedName>
        <fullName evidence="2">Winged helix DNA-binding protein</fullName>
    </submittedName>
</protein>
<keyword evidence="2" id="KW-0238">DNA-binding</keyword>
<reference evidence="3" key="1">
    <citation type="journal article" date="2019" name="Int. J. Syst. Evol. Microbiol.">
        <title>The Global Catalogue of Microorganisms (GCM) 10K type strain sequencing project: providing services to taxonomists for standard genome sequencing and annotation.</title>
        <authorList>
            <consortium name="The Broad Institute Genomics Platform"/>
            <consortium name="The Broad Institute Genome Sequencing Center for Infectious Disease"/>
            <person name="Wu L."/>
            <person name="Ma J."/>
        </authorList>
    </citation>
    <scope>NUCLEOTIDE SEQUENCE [LARGE SCALE GENOMIC DNA]</scope>
    <source>
        <strain evidence="3">JCM 14330</strain>
    </source>
</reference>
<comment type="caution">
    <text evidence="2">The sequence shown here is derived from an EMBL/GenBank/DDBJ whole genome shotgun (WGS) entry which is preliminary data.</text>
</comment>
<feature type="domain" description="HTH marR-type" evidence="1">
    <location>
        <begin position="68"/>
        <end position="129"/>
    </location>
</feature>
<gene>
    <name evidence="2" type="ORF">GCM10009097_34310</name>
</gene>
<dbReference type="EMBL" id="BAAAEN010000013">
    <property type="protein sequence ID" value="GAA0514035.1"/>
    <property type="molecule type" value="Genomic_DNA"/>
</dbReference>
<dbReference type="InterPro" id="IPR000835">
    <property type="entry name" value="HTH_MarR-typ"/>
</dbReference>
<dbReference type="InterPro" id="IPR014601">
    <property type="entry name" value="Trans_reg_MarR_HTH"/>
</dbReference>
<organism evidence="2 3">
    <name type="scientific">Pigmentiphaga daeguensis</name>
    <dbReference type="NCBI Taxonomy" id="414049"/>
    <lineage>
        <taxon>Bacteria</taxon>
        <taxon>Pseudomonadati</taxon>
        <taxon>Pseudomonadota</taxon>
        <taxon>Betaproteobacteria</taxon>
        <taxon>Burkholderiales</taxon>
        <taxon>Alcaligenaceae</taxon>
        <taxon>Pigmentiphaga</taxon>
    </lineage>
</organism>
<evidence type="ECO:0000259" key="1">
    <source>
        <dbReference type="Pfam" id="PF13463"/>
    </source>
</evidence>
<name>A0ABP3M620_9BURK</name>
<dbReference type="InterPro" id="IPR036388">
    <property type="entry name" value="WH-like_DNA-bd_sf"/>
</dbReference>
<dbReference type="InterPro" id="IPR036390">
    <property type="entry name" value="WH_DNA-bd_sf"/>
</dbReference>
<accession>A0ABP3M620</accession>
<dbReference type="GO" id="GO:0003677">
    <property type="term" value="F:DNA binding"/>
    <property type="evidence" value="ECO:0007669"/>
    <property type="project" value="UniProtKB-KW"/>
</dbReference>
<dbReference type="Pfam" id="PF13463">
    <property type="entry name" value="HTH_27"/>
    <property type="match status" value="1"/>
</dbReference>
<keyword evidence="3" id="KW-1185">Reference proteome</keyword>
<proteinExistence type="predicted"/>
<evidence type="ECO:0000313" key="3">
    <source>
        <dbReference type="Proteomes" id="UP001501706"/>
    </source>
</evidence>
<dbReference type="PIRSF" id="PIRSF036158">
    <property type="entry name" value="UCP036158_MarR"/>
    <property type="match status" value="1"/>
</dbReference>
<evidence type="ECO:0000313" key="2">
    <source>
        <dbReference type="EMBL" id="GAA0514035.1"/>
    </source>
</evidence>
<dbReference type="SUPFAM" id="SSF46785">
    <property type="entry name" value="Winged helix' DNA-binding domain"/>
    <property type="match status" value="1"/>
</dbReference>
<dbReference type="Gene3D" id="1.10.10.10">
    <property type="entry name" value="Winged helix-like DNA-binding domain superfamily/Winged helix DNA-binding domain"/>
    <property type="match status" value="1"/>
</dbReference>